<dbReference type="PROSITE" id="PS00211">
    <property type="entry name" value="ABC_TRANSPORTER_1"/>
    <property type="match status" value="1"/>
</dbReference>
<dbReference type="InterPro" id="IPR003439">
    <property type="entry name" value="ABC_transporter-like_ATP-bd"/>
</dbReference>
<sequence length="256" mass="29169">MNFLNVKDLSYKSRNNLILKNLSVEFSYGGFYSIIGPNGSGKTTFIKHLIRALRAQEGEILLEGENINKYKAKEFAGKISYVPQIASFDMEFSCYDTVMMGRSYLQKGFSSESLEDINKVNEAMKIAGIFDLKDRSIREISGGERSRVFLARALCQDAKCIILDEPLAHLDIKHQLSVMGLLREINKKENKIIIVVNHDINLALKFSKKLIVFHGGKIEGEYAPEEFLDTKLLNKVYGLNLKEENLNRNELLVNFY</sequence>
<reference evidence="6" key="1">
    <citation type="submission" date="2021-01" db="EMBL/GenBank/DDBJ databases">
        <title>Genome public.</title>
        <authorList>
            <person name="Liu C."/>
            <person name="Sun Q."/>
        </authorList>
    </citation>
    <scope>NUCLEOTIDE SEQUENCE</scope>
    <source>
        <strain evidence="6">YIM B02565</strain>
    </source>
</reference>
<keyword evidence="7" id="KW-1185">Reference proteome</keyword>
<name>A0A937FE99_9CLOT</name>
<dbReference type="Proteomes" id="UP000623681">
    <property type="component" value="Unassembled WGS sequence"/>
</dbReference>
<dbReference type="EMBL" id="JAESWA010000001">
    <property type="protein sequence ID" value="MBL4930247.1"/>
    <property type="molecule type" value="Genomic_DNA"/>
</dbReference>
<gene>
    <name evidence="6" type="ORF">JK634_00270</name>
</gene>
<evidence type="ECO:0000256" key="3">
    <source>
        <dbReference type="ARBA" id="ARBA00022840"/>
    </source>
</evidence>
<keyword evidence="2" id="KW-0547">Nucleotide-binding</keyword>
<evidence type="ECO:0000256" key="2">
    <source>
        <dbReference type="ARBA" id="ARBA00022741"/>
    </source>
</evidence>
<evidence type="ECO:0000256" key="4">
    <source>
        <dbReference type="ARBA" id="ARBA00022967"/>
    </source>
</evidence>
<dbReference type="GO" id="GO:0016887">
    <property type="term" value="F:ATP hydrolysis activity"/>
    <property type="evidence" value="ECO:0007669"/>
    <property type="project" value="InterPro"/>
</dbReference>
<dbReference type="Gene3D" id="3.40.50.300">
    <property type="entry name" value="P-loop containing nucleotide triphosphate hydrolases"/>
    <property type="match status" value="1"/>
</dbReference>
<evidence type="ECO:0000313" key="6">
    <source>
        <dbReference type="EMBL" id="MBL4930247.1"/>
    </source>
</evidence>
<dbReference type="GO" id="GO:0005524">
    <property type="term" value="F:ATP binding"/>
    <property type="evidence" value="ECO:0007669"/>
    <property type="project" value="UniProtKB-KW"/>
</dbReference>
<comment type="caution">
    <text evidence="6">The sequence shown here is derived from an EMBL/GenBank/DDBJ whole genome shotgun (WGS) entry which is preliminary data.</text>
</comment>
<dbReference type="PROSITE" id="PS50893">
    <property type="entry name" value="ABC_TRANSPORTER_2"/>
    <property type="match status" value="1"/>
</dbReference>
<keyword evidence="4" id="KW-1278">Translocase</keyword>
<dbReference type="CDD" id="cd03214">
    <property type="entry name" value="ABC_Iron-Siderophores_B12_Hemin"/>
    <property type="match status" value="1"/>
</dbReference>
<dbReference type="SUPFAM" id="SSF52540">
    <property type="entry name" value="P-loop containing nucleoside triphosphate hydrolases"/>
    <property type="match status" value="1"/>
</dbReference>
<dbReference type="InterPro" id="IPR003593">
    <property type="entry name" value="AAA+_ATPase"/>
</dbReference>
<dbReference type="AlphaFoldDB" id="A0A937FE99"/>
<keyword evidence="3 6" id="KW-0067">ATP-binding</keyword>
<dbReference type="InterPro" id="IPR017871">
    <property type="entry name" value="ABC_transporter-like_CS"/>
</dbReference>
<evidence type="ECO:0000259" key="5">
    <source>
        <dbReference type="PROSITE" id="PS50893"/>
    </source>
</evidence>
<dbReference type="PANTHER" id="PTHR42794:SF1">
    <property type="entry name" value="HEMIN IMPORT ATP-BINDING PROTEIN HMUV"/>
    <property type="match status" value="1"/>
</dbReference>
<dbReference type="RefSeq" id="WP_202765632.1">
    <property type="nucleotide sequence ID" value="NZ_JAESWA010000001.1"/>
</dbReference>
<keyword evidence="1" id="KW-0813">Transport</keyword>
<evidence type="ECO:0000313" key="7">
    <source>
        <dbReference type="Proteomes" id="UP000623681"/>
    </source>
</evidence>
<evidence type="ECO:0000256" key="1">
    <source>
        <dbReference type="ARBA" id="ARBA00022448"/>
    </source>
</evidence>
<organism evidence="6 7">
    <name type="scientific">Clostridium paridis</name>
    <dbReference type="NCBI Taxonomy" id="2803863"/>
    <lineage>
        <taxon>Bacteria</taxon>
        <taxon>Bacillati</taxon>
        <taxon>Bacillota</taxon>
        <taxon>Clostridia</taxon>
        <taxon>Eubacteriales</taxon>
        <taxon>Clostridiaceae</taxon>
        <taxon>Clostridium</taxon>
    </lineage>
</organism>
<dbReference type="InterPro" id="IPR027417">
    <property type="entry name" value="P-loop_NTPase"/>
</dbReference>
<proteinExistence type="predicted"/>
<dbReference type="PANTHER" id="PTHR42794">
    <property type="entry name" value="HEMIN IMPORT ATP-BINDING PROTEIN HMUV"/>
    <property type="match status" value="1"/>
</dbReference>
<dbReference type="SMART" id="SM00382">
    <property type="entry name" value="AAA"/>
    <property type="match status" value="1"/>
</dbReference>
<accession>A0A937FE99</accession>
<dbReference type="Pfam" id="PF00005">
    <property type="entry name" value="ABC_tran"/>
    <property type="match status" value="1"/>
</dbReference>
<feature type="domain" description="ABC transporter" evidence="5">
    <location>
        <begin position="4"/>
        <end position="240"/>
    </location>
</feature>
<dbReference type="FunFam" id="3.40.50.300:FF:000134">
    <property type="entry name" value="Iron-enterobactin ABC transporter ATP-binding protein"/>
    <property type="match status" value="1"/>
</dbReference>
<protein>
    <submittedName>
        <fullName evidence="6">ABC transporter ATP-binding protein</fullName>
    </submittedName>
</protein>